<proteinExistence type="predicted"/>
<dbReference type="Pfam" id="PF13937">
    <property type="entry name" value="DUF4212"/>
    <property type="match status" value="1"/>
</dbReference>
<keyword evidence="2" id="KW-0472">Membrane</keyword>
<dbReference type="Proteomes" id="UP001139353">
    <property type="component" value="Unassembled WGS sequence"/>
</dbReference>
<feature type="region of interest" description="Disordered" evidence="1">
    <location>
        <begin position="1"/>
        <end position="20"/>
    </location>
</feature>
<keyword evidence="2" id="KW-1133">Transmembrane helix</keyword>
<sequence length="105" mass="11764">MPESDPAAVPESEPGAARARHWRRTQRLTAALLLAWFGVGFVVTWFARELDFPFFGWPFSFWVAAQGGVVVFVLLLVVYARRMARNDRRLARESDAAGGAVDTRP</sequence>
<reference evidence="4" key="1">
    <citation type="submission" date="2021-11" db="EMBL/GenBank/DDBJ databases">
        <title>BS-T2-15 a new species belonging to the Comamonadaceae family isolated from the soil of a French oak forest.</title>
        <authorList>
            <person name="Mieszkin S."/>
            <person name="Alain K."/>
        </authorList>
    </citation>
    <scope>NUCLEOTIDE SEQUENCE</scope>
    <source>
        <strain evidence="4">BS-T2-15</strain>
    </source>
</reference>
<evidence type="ECO:0000313" key="4">
    <source>
        <dbReference type="EMBL" id="MCK9684476.1"/>
    </source>
</evidence>
<evidence type="ECO:0000259" key="3">
    <source>
        <dbReference type="Pfam" id="PF13937"/>
    </source>
</evidence>
<evidence type="ECO:0000256" key="2">
    <source>
        <dbReference type="SAM" id="Phobius"/>
    </source>
</evidence>
<dbReference type="EMBL" id="JAJLJH010000001">
    <property type="protein sequence ID" value="MCK9684476.1"/>
    <property type="molecule type" value="Genomic_DNA"/>
</dbReference>
<keyword evidence="5" id="KW-1185">Reference proteome</keyword>
<dbReference type="RefSeq" id="WP_275680503.1">
    <property type="nucleotide sequence ID" value="NZ_JAJLJH010000001.1"/>
</dbReference>
<keyword evidence="2" id="KW-0812">Transmembrane</keyword>
<dbReference type="NCBIfam" id="TIGR03647">
    <property type="entry name" value="Na_symport_sm"/>
    <property type="match status" value="1"/>
</dbReference>
<dbReference type="AlphaFoldDB" id="A0A9X1YEL3"/>
<organism evidence="4 5">
    <name type="scientific">Scleromatobacter humisilvae</name>
    <dbReference type="NCBI Taxonomy" id="2897159"/>
    <lineage>
        <taxon>Bacteria</taxon>
        <taxon>Pseudomonadati</taxon>
        <taxon>Pseudomonadota</taxon>
        <taxon>Betaproteobacteria</taxon>
        <taxon>Burkholderiales</taxon>
        <taxon>Sphaerotilaceae</taxon>
        <taxon>Scleromatobacter</taxon>
    </lineage>
</organism>
<evidence type="ECO:0000256" key="1">
    <source>
        <dbReference type="SAM" id="MobiDB-lite"/>
    </source>
</evidence>
<comment type="caution">
    <text evidence="4">The sequence shown here is derived from an EMBL/GenBank/DDBJ whole genome shotgun (WGS) entry which is preliminary data.</text>
</comment>
<protein>
    <submittedName>
        <fullName evidence="4">DUF4212 domain-containing protein</fullName>
    </submittedName>
</protein>
<evidence type="ECO:0000313" key="5">
    <source>
        <dbReference type="Proteomes" id="UP001139353"/>
    </source>
</evidence>
<gene>
    <name evidence="4" type="ORF">LPC04_02000</name>
</gene>
<feature type="domain" description="Sodium symporter small subunit" evidence="3">
    <location>
        <begin position="19"/>
        <end position="89"/>
    </location>
</feature>
<dbReference type="InterPro" id="IPR019886">
    <property type="entry name" value="Na_symporter_ssu"/>
</dbReference>
<name>A0A9X1YEL3_9BURK</name>
<feature type="transmembrane region" description="Helical" evidence="2">
    <location>
        <begin position="28"/>
        <end position="47"/>
    </location>
</feature>
<feature type="transmembrane region" description="Helical" evidence="2">
    <location>
        <begin position="59"/>
        <end position="80"/>
    </location>
</feature>
<accession>A0A9X1YEL3</accession>